<sequence length="119" mass="13390">MILTATETRLEAVARLNDRCRQGFDRTAKIVMTRACLGALSNGSLASEAVAQAHVLQALRRYTFPADCPERDRGQFELSGETIHFRIDYYDVALEWGSEDPADASITRRVLTLMLREDL</sequence>
<evidence type="ECO:0008006" key="3">
    <source>
        <dbReference type="Google" id="ProtNLM"/>
    </source>
</evidence>
<dbReference type="EMBL" id="JFHR01000003">
    <property type="protein sequence ID" value="KEQ55126.1"/>
    <property type="molecule type" value="Genomic_DNA"/>
</dbReference>
<comment type="caution">
    <text evidence="1">The sequence shown here is derived from an EMBL/GenBank/DDBJ whole genome shotgun (WGS) entry which is preliminary data.</text>
</comment>
<dbReference type="AlphaFoldDB" id="A0A081RIV3"/>
<dbReference type="RefSeq" id="WP_024310659.1">
    <property type="nucleotide sequence ID" value="NZ_JFHR01000003.1"/>
</dbReference>
<gene>
    <name evidence="1" type="ORF">BV95_00675</name>
</gene>
<reference evidence="1 2" key="1">
    <citation type="submission" date="2014-02" db="EMBL/GenBank/DDBJ databases">
        <title>Whole genome sequence of Sphingobium chlorophenolicum NBRC 16172.</title>
        <authorList>
            <person name="Gan H.M."/>
            <person name="Gan H.Y."/>
            <person name="Chew T.H."/>
            <person name="Savka M.A."/>
        </authorList>
    </citation>
    <scope>NUCLEOTIDE SEQUENCE [LARGE SCALE GENOMIC DNA]</scope>
    <source>
        <strain evidence="1 2">NBRC 16172</strain>
    </source>
</reference>
<dbReference type="InterPro" id="IPR022243">
    <property type="entry name" value="DUF3768"/>
</dbReference>
<name>A0A081RIV3_SPHCR</name>
<organism evidence="1 2">
    <name type="scientific">Sphingobium chlorophenolicum</name>
    <dbReference type="NCBI Taxonomy" id="46429"/>
    <lineage>
        <taxon>Bacteria</taxon>
        <taxon>Pseudomonadati</taxon>
        <taxon>Pseudomonadota</taxon>
        <taxon>Alphaproteobacteria</taxon>
        <taxon>Sphingomonadales</taxon>
        <taxon>Sphingomonadaceae</taxon>
        <taxon>Sphingobium</taxon>
    </lineage>
</organism>
<dbReference type="Pfam" id="PF12599">
    <property type="entry name" value="DUF3768"/>
    <property type="match status" value="1"/>
</dbReference>
<proteinExistence type="predicted"/>
<protein>
    <recommendedName>
        <fullName evidence="3">DUF3768 domain-containing protein</fullName>
    </recommendedName>
</protein>
<dbReference type="OrthoDB" id="1495368at2"/>
<dbReference type="eggNOG" id="ENOG5030QY8">
    <property type="taxonomic scope" value="Bacteria"/>
</dbReference>
<accession>A0A081RIV3</accession>
<evidence type="ECO:0000313" key="2">
    <source>
        <dbReference type="Proteomes" id="UP000028411"/>
    </source>
</evidence>
<dbReference type="PATRIC" id="fig|46429.4.peg.658"/>
<dbReference type="Proteomes" id="UP000028411">
    <property type="component" value="Unassembled WGS sequence"/>
</dbReference>
<evidence type="ECO:0000313" key="1">
    <source>
        <dbReference type="EMBL" id="KEQ55126.1"/>
    </source>
</evidence>